<dbReference type="EMBL" id="JAACJN010000017">
    <property type="protein sequence ID" value="KAF5389978.1"/>
    <property type="molecule type" value="Genomic_DNA"/>
</dbReference>
<protein>
    <submittedName>
        <fullName evidence="1">Uncharacterized protein</fullName>
    </submittedName>
</protein>
<evidence type="ECO:0000313" key="1">
    <source>
        <dbReference type="EMBL" id="KAF5389978.1"/>
    </source>
</evidence>
<gene>
    <name evidence="1" type="ORF">D9757_003748</name>
</gene>
<evidence type="ECO:0000313" key="2">
    <source>
        <dbReference type="Proteomes" id="UP000518752"/>
    </source>
</evidence>
<organism evidence="1 2">
    <name type="scientific">Collybiopsis confluens</name>
    <dbReference type="NCBI Taxonomy" id="2823264"/>
    <lineage>
        <taxon>Eukaryota</taxon>
        <taxon>Fungi</taxon>
        <taxon>Dikarya</taxon>
        <taxon>Basidiomycota</taxon>
        <taxon>Agaricomycotina</taxon>
        <taxon>Agaricomycetes</taxon>
        <taxon>Agaricomycetidae</taxon>
        <taxon>Agaricales</taxon>
        <taxon>Marasmiineae</taxon>
        <taxon>Omphalotaceae</taxon>
        <taxon>Collybiopsis</taxon>
    </lineage>
</organism>
<dbReference type="Proteomes" id="UP000518752">
    <property type="component" value="Unassembled WGS sequence"/>
</dbReference>
<keyword evidence="2" id="KW-1185">Reference proteome</keyword>
<sequence>MSFSEDLSSFKHANRLLFSAAGTWLAMDNGIPLFSWDLNEAIKTGHAHGVDRADIYGCLLYVKAQFMEFARRCERFHIDIHISQFDARVASELL</sequence>
<dbReference type="AlphaFoldDB" id="A0A8H5MDH6"/>
<reference evidence="1 2" key="1">
    <citation type="journal article" date="2020" name="ISME J.">
        <title>Uncovering the hidden diversity of litter-decomposition mechanisms in mushroom-forming fungi.</title>
        <authorList>
            <person name="Floudas D."/>
            <person name="Bentzer J."/>
            <person name="Ahren D."/>
            <person name="Johansson T."/>
            <person name="Persson P."/>
            <person name="Tunlid A."/>
        </authorList>
    </citation>
    <scope>NUCLEOTIDE SEQUENCE [LARGE SCALE GENOMIC DNA]</scope>
    <source>
        <strain evidence="1 2">CBS 406.79</strain>
    </source>
</reference>
<proteinExistence type="predicted"/>
<name>A0A8H5MDH6_9AGAR</name>
<dbReference type="OrthoDB" id="5282002at2759"/>
<comment type="caution">
    <text evidence="1">The sequence shown here is derived from an EMBL/GenBank/DDBJ whole genome shotgun (WGS) entry which is preliminary data.</text>
</comment>
<accession>A0A8H5MDH6</accession>